<dbReference type="STRING" id="314256.OG2516_18700"/>
<feature type="domain" description="Glycosyltransferase 2-like" evidence="3">
    <location>
        <begin position="430"/>
        <end position="538"/>
    </location>
</feature>
<dbReference type="OrthoDB" id="9815989at2"/>
<dbReference type="SUPFAM" id="SSF53448">
    <property type="entry name" value="Nucleotide-diphospho-sugar transferases"/>
    <property type="match status" value="1"/>
</dbReference>
<dbReference type="InterPro" id="IPR036188">
    <property type="entry name" value="FAD/NAD-bd_sf"/>
</dbReference>
<dbReference type="PANTHER" id="PTHR34203">
    <property type="entry name" value="METHYLTRANSFERASE, FKBM FAMILY PROTEIN"/>
    <property type="match status" value="1"/>
</dbReference>
<dbReference type="InterPro" id="IPR006342">
    <property type="entry name" value="FkbM_mtfrase"/>
</dbReference>
<evidence type="ECO:0000259" key="4">
    <source>
        <dbReference type="Pfam" id="PF01266"/>
    </source>
</evidence>
<dbReference type="InterPro" id="IPR029063">
    <property type="entry name" value="SAM-dependent_MTases_sf"/>
</dbReference>
<evidence type="ECO:0000313" key="7">
    <source>
        <dbReference type="Proteomes" id="UP000003635"/>
    </source>
</evidence>
<organism evidence="6 7">
    <name type="scientific">Oceanicola granulosus (strain ATCC BAA-861 / DSM 15982 / KCTC 12143 / HTCC2516)</name>
    <dbReference type="NCBI Taxonomy" id="314256"/>
    <lineage>
        <taxon>Bacteria</taxon>
        <taxon>Pseudomonadati</taxon>
        <taxon>Pseudomonadota</taxon>
        <taxon>Alphaproteobacteria</taxon>
        <taxon>Rhodobacterales</taxon>
        <taxon>Roseobacteraceae</taxon>
        <taxon>Oceanicola</taxon>
    </lineage>
</organism>
<evidence type="ECO:0000256" key="1">
    <source>
        <dbReference type="ARBA" id="ARBA00023002"/>
    </source>
</evidence>
<dbReference type="Gene3D" id="3.50.50.60">
    <property type="entry name" value="FAD/NAD(P)-binding domain"/>
    <property type="match status" value="1"/>
</dbReference>
<accession>Q2CHB6</accession>
<dbReference type="SUPFAM" id="SSF51905">
    <property type="entry name" value="FAD/NAD(P)-binding domain"/>
    <property type="match status" value="1"/>
</dbReference>
<dbReference type="Gene3D" id="3.90.550.10">
    <property type="entry name" value="Spore Coat Polysaccharide Biosynthesis Protein SpsA, Chain A"/>
    <property type="match status" value="1"/>
</dbReference>
<dbReference type="CDD" id="cd00761">
    <property type="entry name" value="Glyco_tranf_GTA_type"/>
    <property type="match status" value="1"/>
</dbReference>
<feature type="domain" description="Methyltransferase FkbM" evidence="5">
    <location>
        <begin position="811"/>
        <end position="960"/>
    </location>
</feature>
<dbReference type="CDD" id="cd02440">
    <property type="entry name" value="AdoMet_MTases"/>
    <property type="match status" value="1"/>
</dbReference>
<evidence type="ECO:0000256" key="2">
    <source>
        <dbReference type="SAM" id="MobiDB-lite"/>
    </source>
</evidence>
<evidence type="ECO:0000259" key="3">
    <source>
        <dbReference type="Pfam" id="PF00535"/>
    </source>
</evidence>
<dbReference type="SUPFAM" id="SSF53335">
    <property type="entry name" value="S-adenosyl-L-methionine-dependent methyltransferases"/>
    <property type="match status" value="1"/>
</dbReference>
<dbReference type="NCBIfam" id="TIGR01444">
    <property type="entry name" value="fkbM_fam"/>
    <property type="match status" value="1"/>
</dbReference>
<evidence type="ECO:0000259" key="5">
    <source>
        <dbReference type="Pfam" id="PF05050"/>
    </source>
</evidence>
<dbReference type="RefSeq" id="WP_007257041.1">
    <property type="nucleotide sequence ID" value="NZ_CH724110.1"/>
</dbReference>
<reference evidence="6 7" key="1">
    <citation type="journal article" date="2010" name="J. Bacteriol.">
        <title>Genome sequences of Oceanicola granulosus HTCC2516(T) and Oceanicola batsensis HTCC2597(TDelta).</title>
        <authorList>
            <person name="Thrash J.C."/>
            <person name="Cho J.C."/>
            <person name="Vergin K.L."/>
            <person name="Giovannoni S.J."/>
        </authorList>
    </citation>
    <scope>NUCLEOTIDE SEQUENCE [LARGE SCALE GENOMIC DNA]</scope>
    <source>
        <strain evidence="7">ATCC BAA-861 / DSM 15982 / KCTC 12143 / HTCC2516</strain>
    </source>
</reference>
<comment type="caution">
    <text evidence="6">The sequence shown here is derived from an EMBL/GenBank/DDBJ whole genome shotgun (WGS) entry which is preliminary data.</text>
</comment>
<evidence type="ECO:0008006" key="8">
    <source>
        <dbReference type="Google" id="ProtNLM"/>
    </source>
</evidence>
<name>Q2CHB6_OCEGH</name>
<gene>
    <name evidence="6" type="ORF">OG2516_18700</name>
</gene>
<dbReference type="Proteomes" id="UP000003635">
    <property type="component" value="Unassembled WGS sequence"/>
</dbReference>
<dbReference type="EMBL" id="AAOT01000006">
    <property type="protein sequence ID" value="EAR52123.1"/>
    <property type="molecule type" value="Genomic_DNA"/>
</dbReference>
<dbReference type="GO" id="GO:0016491">
    <property type="term" value="F:oxidoreductase activity"/>
    <property type="evidence" value="ECO:0007669"/>
    <property type="project" value="UniProtKB-KW"/>
</dbReference>
<proteinExistence type="predicted"/>
<dbReference type="InterPro" id="IPR029044">
    <property type="entry name" value="Nucleotide-diphossugar_trans"/>
</dbReference>
<keyword evidence="1" id="KW-0560">Oxidoreductase</keyword>
<dbReference type="eggNOG" id="COG0463">
    <property type="taxonomic scope" value="Bacteria"/>
</dbReference>
<keyword evidence="7" id="KW-1185">Reference proteome</keyword>
<evidence type="ECO:0000313" key="6">
    <source>
        <dbReference type="EMBL" id="EAR52123.1"/>
    </source>
</evidence>
<dbReference type="InterPro" id="IPR006076">
    <property type="entry name" value="FAD-dep_OxRdtase"/>
</dbReference>
<dbReference type="InterPro" id="IPR001173">
    <property type="entry name" value="Glyco_trans_2-like"/>
</dbReference>
<dbReference type="HOGENOM" id="CLU_293164_0_0_5"/>
<sequence length="1037" mass="113796">MATRSRGFCGPVAVLGSGIQGALVALELADRGVRVDLYEVADAPMTAASRWNEGKIHLGYLFANDPSGRTAPGLVDGAAAFSAMADRYIGRSRIEASRSSPFTYAVHADSLLSPEQVLDHARRVGEMVDANRARLGPAVQLQDAPLFERVSDAERSSQYDPATIIGAVRTPEVALNPHVVADAVTQAVLSHPRISFLGNHRVRQVTRETDGLSVHTLRANQEMARETYKHVVNALWANRLLIDAGLGLVPPRPWLFRYKLAAHARLSRPLPLIGSTTIVLGGFGDIVNFGEHLYLSWYPAGRIGSSTALAPPDWHSAVTPELKAATWESFRTELGRIDRHLAAQGGQLGESVDVQGGVIFSWGETDVSDPSGEIHQRHDIGPRTHDGYTSVDTGKWCMAPLFATETADRIAPAIRTYPAATSPPPAEIDVLIPAYNAEGFLQKALDSLSAQTFARFRAIISVDLSDDATAEVAHRHARNDHRFVVIEQVERQHWVGGFNALIERVTAPRFCFLFHDDQLEPNFLELLDHALTRHPTALGTSCRTLMHGVSDGVTAPEIRGTMVERLRKMVEQFGSSGNFVRGVLMHSRAIEAGLRMPEGYSPDGRRSVALYDVAVARMGEIVCEPNALYHKLMWQGSTTDAWRRKPPPTIKQRVTFLAAYLKVVLDCDIDAATKVELTGALTAGCGRQLKRDKAVPAGHDADRFAASLLAMHQAGVDLDALATAQPAALNATAPPRNSDKAAPPPSLPHQTGKPSSHKTQIRFREKAYSLCLPNRDEDQIQKFLADQQVPYEEEMLGDMIGRTVAGTAVLDVGANVGNHSIGLAAYTDCQIYSFEPNRSLAEAIRQSAELNGFADRVHVVQAGAGRRRSWATLLEGSPENIGRWQLELGAEQGHAGVDRIEIVTLDSVAYDLPVSVIKIDVEGMETQVLHGAAKLIARDRPAIYCEAKTSKEFRNVYRILDGFDYMLVGTFNRSPTHLFLPRESSEELRKVEHIRHLELKNAFVARSKIARLRSELREATRCQPWQPGAAHKRRDRS</sequence>
<dbReference type="Pfam" id="PF00535">
    <property type="entry name" value="Glycos_transf_2"/>
    <property type="match status" value="1"/>
</dbReference>
<dbReference type="Pfam" id="PF01266">
    <property type="entry name" value="DAO"/>
    <property type="match status" value="1"/>
</dbReference>
<protein>
    <recommendedName>
        <fullName evidence="8">FkbM family methyltransferase</fullName>
    </recommendedName>
</protein>
<dbReference type="InterPro" id="IPR052514">
    <property type="entry name" value="SAM-dependent_MTase"/>
</dbReference>
<feature type="region of interest" description="Disordered" evidence="2">
    <location>
        <begin position="730"/>
        <end position="759"/>
    </location>
</feature>
<dbReference type="Gene3D" id="3.40.50.150">
    <property type="entry name" value="Vaccinia Virus protein VP39"/>
    <property type="match status" value="1"/>
</dbReference>
<dbReference type="Gene3D" id="3.30.9.10">
    <property type="entry name" value="D-Amino Acid Oxidase, subunit A, domain 2"/>
    <property type="match status" value="1"/>
</dbReference>
<feature type="domain" description="FAD dependent oxidoreductase" evidence="4">
    <location>
        <begin position="12"/>
        <end position="329"/>
    </location>
</feature>
<dbReference type="Pfam" id="PF05050">
    <property type="entry name" value="Methyltransf_21"/>
    <property type="match status" value="1"/>
</dbReference>
<dbReference type="PANTHER" id="PTHR34203:SF15">
    <property type="entry name" value="SLL1173 PROTEIN"/>
    <property type="match status" value="1"/>
</dbReference>
<dbReference type="eggNOG" id="COG1196">
    <property type="taxonomic scope" value="Bacteria"/>
</dbReference>
<dbReference type="AlphaFoldDB" id="Q2CHB6"/>